<evidence type="ECO:0000259" key="2">
    <source>
        <dbReference type="Pfam" id="PF09648"/>
    </source>
</evidence>
<keyword evidence="1" id="KW-1133">Transmembrane helix</keyword>
<dbReference type="Proteomes" id="UP000002064">
    <property type="component" value="Chromosome"/>
</dbReference>
<keyword evidence="1" id="KW-0812">Transmembrane</keyword>
<dbReference type="Pfam" id="PF09648">
    <property type="entry name" value="YycI"/>
    <property type="match status" value="1"/>
</dbReference>
<feature type="transmembrane region" description="Helical" evidence="1">
    <location>
        <begin position="6"/>
        <end position="25"/>
    </location>
</feature>
<dbReference type="InterPro" id="IPR018604">
    <property type="entry name" value="YycI-like"/>
</dbReference>
<protein>
    <recommendedName>
        <fullName evidence="2">Regulatory protein YycH-like domain-containing protein</fullName>
    </recommendedName>
</protein>
<proteinExistence type="predicted"/>
<evidence type="ECO:0000313" key="3">
    <source>
        <dbReference type="EMBL" id="ADH61884.1"/>
    </source>
</evidence>
<accession>A0ABM5LSV7</accession>
<sequence length="276" mass="32375">MNWSKAKTVMIITFAILNVLLYLTIAKMNKPEPHLLSESDLHSLKKVLSQNNIILETTIPQKKEPMPLIKVTREIFDEDFVLENFIKGQEYGKYKENKYTIFKFGNKIIKVDGISFYYFEESDKFKDMSSSQKEEYIQDFINSYQLKEIDGQVKKITQGKKVEVNYFQTYKDYFIDGGWMEGKIGEKSFEFSKSWFDSVEMERVKKDVIDAAYALLKLVEIKTDTKPMVIDEIKLGYYFNWSNATKGEAVPVWRITTEEGDKYYINAYTGNFEEGK</sequence>
<dbReference type="Gene3D" id="2.40.128.690">
    <property type="entry name" value="YycH protein, domain 3-like"/>
    <property type="match status" value="1"/>
</dbReference>
<feature type="domain" description="Regulatory protein YycH-like" evidence="2">
    <location>
        <begin position="37"/>
        <end position="268"/>
    </location>
</feature>
<evidence type="ECO:0000313" key="4">
    <source>
        <dbReference type="Proteomes" id="UP000002064"/>
    </source>
</evidence>
<dbReference type="RefSeq" id="WP_013151011.1">
    <property type="nucleotide sequence ID" value="NC_014209.1"/>
</dbReference>
<dbReference type="EMBL" id="CP002032">
    <property type="protein sequence ID" value="ADH61884.1"/>
    <property type="molecule type" value="Genomic_DNA"/>
</dbReference>
<keyword evidence="4" id="KW-1185">Reference proteome</keyword>
<name>A0ABM5LSV7_THEM3</name>
<reference evidence="3 4" key="1">
    <citation type="submission" date="2010-05" db="EMBL/GenBank/DDBJ databases">
        <title>Complete sequence of Thermoanaerobacter mathranii subsp. mathranii mathranii str. A3.</title>
        <authorList>
            <consortium name="US DOE Joint Genome Institute"/>
            <person name="Lucas S."/>
            <person name="Copeland A."/>
            <person name="Lapidus A."/>
            <person name="Cheng J.-F."/>
            <person name="Bruce D."/>
            <person name="Goodwin L."/>
            <person name="Pitluck S."/>
            <person name="Held B."/>
            <person name="Detter J.C."/>
            <person name="Han C."/>
            <person name="Tapia R."/>
            <person name="Land M."/>
            <person name="Hauser L."/>
            <person name="Kyrpides N."/>
            <person name="Mikhailova N."/>
            <person name="Zhou J."/>
            <person name="Hemme C."/>
            <person name="Woyke T."/>
        </authorList>
    </citation>
    <scope>NUCLEOTIDE SEQUENCE [LARGE SCALE GENOMIC DNA]</scope>
    <source>
        <strain evidence="3 4">A3</strain>
    </source>
</reference>
<organism evidence="3 4">
    <name type="scientific">Thermoanaerobacter mathranii subsp. mathranii (strain DSM 11426 / CCUG 53645 / CIP 108742 / A3)</name>
    <dbReference type="NCBI Taxonomy" id="583358"/>
    <lineage>
        <taxon>Bacteria</taxon>
        <taxon>Bacillati</taxon>
        <taxon>Bacillota</taxon>
        <taxon>Clostridia</taxon>
        <taxon>Thermoanaerobacterales</taxon>
        <taxon>Thermoanaerobacteraceae</taxon>
        <taxon>Thermoanaerobacter</taxon>
    </lineage>
</organism>
<gene>
    <name evidence="3" type="ordered locus">Tmath_2218</name>
</gene>
<keyword evidence="1" id="KW-0472">Membrane</keyword>
<evidence type="ECO:0000256" key="1">
    <source>
        <dbReference type="SAM" id="Phobius"/>
    </source>
</evidence>